<evidence type="ECO:0000256" key="1">
    <source>
        <dbReference type="SAM" id="MobiDB-lite"/>
    </source>
</evidence>
<dbReference type="RefSeq" id="WP_107866959.1">
    <property type="nucleotide sequence ID" value="NZ_QAON01000025.1"/>
</dbReference>
<dbReference type="OrthoDB" id="9572263at2"/>
<proteinExistence type="predicted"/>
<evidence type="ECO:0000313" key="3">
    <source>
        <dbReference type="Proteomes" id="UP000244223"/>
    </source>
</evidence>
<gene>
    <name evidence="2" type="ORF">C8N29_12513</name>
</gene>
<feature type="region of interest" description="Disordered" evidence="1">
    <location>
        <begin position="61"/>
        <end position="95"/>
    </location>
</feature>
<reference evidence="2 3" key="1">
    <citation type="submission" date="2018-04" db="EMBL/GenBank/DDBJ databases">
        <title>Genomic Encyclopedia of Archaeal and Bacterial Type Strains, Phase II (KMG-II): from individual species to whole genera.</title>
        <authorList>
            <person name="Goeker M."/>
        </authorList>
    </citation>
    <scope>NUCLEOTIDE SEQUENCE [LARGE SCALE GENOMIC DNA]</scope>
    <source>
        <strain evidence="2 3">DSM 5822</strain>
    </source>
</reference>
<organism evidence="2 3">
    <name type="scientific">Agitococcus lubricus</name>
    <dbReference type="NCBI Taxonomy" id="1077255"/>
    <lineage>
        <taxon>Bacteria</taxon>
        <taxon>Pseudomonadati</taxon>
        <taxon>Pseudomonadota</taxon>
        <taxon>Gammaproteobacteria</taxon>
        <taxon>Moraxellales</taxon>
        <taxon>Moraxellaceae</taxon>
        <taxon>Agitococcus</taxon>
    </lineage>
</organism>
<dbReference type="EMBL" id="QAON01000025">
    <property type="protein sequence ID" value="PTQ87068.1"/>
    <property type="molecule type" value="Genomic_DNA"/>
</dbReference>
<accession>A0A2T5ITD2</accession>
<dbReference type="Proteomes" id="UP000244223">
    <property type="component" value="Unassembled WGS sequence"/>
</dbReference>
<keyword evidence="3" id="KW-1185">Reference proteome</keyword>
<name>A0A2T5ITD2_9GAMM</name>
<dbReference type="AlphaFoldDB" id="A0A2T5ITD2"/>
<protein>
    <submittedName>
        <fullName evidence="2">Uncharacterized protein</fullName>
    </submittedName>
</protein>
<sequence length="317" mass="35477">MNLNHLFSVMNTETLAKKIQPDINNDSVILANNTNEQAANDPHPKGEIKPVLQVAAQIEPLKDGADLPPLEDGQLKRKSEDKQSPENLGDVLKTEGIPQIEETSTTGRLTPMAETSAVEQQPPFSLNNYSHCVTCNQCEHLSFTGTCKRLGKRVLPNVMRECDSFNMLKTERISPVNSKPHTKDELHHLLNQAAKPLYHHLIDCQQCSLEDTLYCVEGFGLGNTFDCLLLCFDDAANKRYELMNQVIKARVSRRMQFVGLSSDNAPLPMQTAPITRKCGNTPQDEAFINHWTACKVCKPNLSRYCSEGQRLEKEANC</sequence>
<evidence type="ECO:0000313" key="2">
    <source>
        <dbReference type="EMBL" id="PTQ87068.1"/>
    </source>
</evidence>
<feature type="compositionally biased region" description="Basic and acidic residues" evidence="1">
    <location>
        <begin position="73"/>
        <end position="84"/>
    </location>
</feature>
<comment type="caution">
    <text evidence="2">The sequence shown here is derived from an EMBL/GenBank/DDBJ whole genome shotgun (WGS) entry which is preliminary data.</text>
</comment>